<reference evidence="2 3" key="1">
    <citation type="journal article" date="2021" name="Hortic Res">
        <title>Chromosome-scale assembly of the Dendrobium chrysotoxum genome enhances the understanding of orchid evolution.</title>
        <authorList>
            <person name="Zhang Y."/>
            <person name="Zhang G.Q."/>
            <person name="Zhang D."/>
            <person name="Liu X.D."/>
            <person name="Xu X.Y."/>
            <person name="Sun W.H."/>
            <person name="Yu X."/>
            <person name="Zhu X."/>
            <person name="Wang Z.W."/>
            <person name="Zhao X."/>
            <person name="Zhong W.Y."/>
            <person name="Chen H."/>
            <person name="Yin W.L."/>
            <person name="Huang T."/>
            <person name="Niu S.C."/>
            <person name="Liu Z.J."/>
        </authorList>
    </citation>
    <scope>NUCLEOTIDE SEQUENCE [LARGE SCALE GENOMIC DNA]</scope>
    <source>
        <strain evidence="2">Lindl</strain>
    </source>
</reference>
<evidence type="ECO:0000313" key="2">
    <source>
        <dbReference type="EMBL" id="KAH0464073.1"/>
    </source>
</evidence>
<dbReference type="AlphaFoldDB" id="A0AAV7H9C5"/>
<protein>
    <submittedName>
        <fullName evidence="2">Uncharacterized protein</fullName>
    </submittedName>
</protein>
<feature type="region of interest" description="Disordered" evidence="1">
    <location>
        <begin position="445"/>
        <end position="486"/>
    </location>
</feature>
<dbReference type="EMBL" id="JAGFBR010000007">
    <property type="protein sequence ID" value="KAH0464073.1"/>
    <property type="molecule type" value="Genomic_DNA"/>
</dbReference>
<keyword evidence="3" id="KW-1185">Reference proteome</keyword>
<proteinExistence type="predicted"/>
<organism evidence="2 3">
    <name type="scientific">Dendrobium chrysotoxum</name>
    <name type="common">Orchid</name>
    <dbReference type="NCBI Taxonomy" id="161865"/>
    <lineage>
        <taxon>Eukaryota</taxon>
        <taxon>Viridiplantae</taxon>
        <taxon>Streptophyta</taxon>
        <taxon>Embryophyta</taxon>
        <taxon>Tracheophyta</taxon>
        <taxon>Spermatophyta</taxon>
        <taxon>Magnoliopsida</taxon>
        <taxon>Liliopsida</taxon>
        <taxon>Asparagales</taxon>
        <taxon>Orchidaceae</taxon>
        <taxon>Epidendroideae</taxon>
        <taxon>Malaxideae</taxon>
        <taxon>Dendrobiinae</taxon>
        <taxon>Dendrobium</taxon>
    </lineage>
</organism>
<evidence type="ECO:0000313" key="3">
    <source>
        <dbReference type="Proteomes" id="UP000775213"/>
    </source>
</evidence>
<evidence type="ECO:0000256" key="1">
    <source>
        <dbReference type="SAM" id="MobiDB-lite"/>
    </source>
</evidence>
<dbReference type="Proteomes" id="UP000775213">
    <property type="component" value="Unassembled WGS sequence"/>
</dbReference>
<comment type="caution">
    <text evidence="2">The sequence shown here is derived from an EMBL/GenBank/DDBJ whole genome shotgun (WGS) entry which is preliminary data.</text>
</comment>
<sequence length="486" mass="53474">MSLFKLDCKGLVELRNRTGRTGRPAAACAAGGAAAPSSTRETRLARSAVSSAVRLARSAGISASRLARSAGRSAARLARSAGSSAARLARSAGCFAGRLTRAVPRVEPPPASAIWARRLAGCWRGSLLAFLSCFLLLLVGDFPYAKSVVLFGAEVDIGDPTSTKNLLTKGNRFVARSEGIKKTYKATKTDDVVSTVTGDALLAFRKKYYFPNDMVVKVPARSDRACSPPLGFVTVYEFSLRAGLRFPPSPELSDILMICGVSLAQLSYRAMSIIMGLIVLFRDRGAVLSPDCLARMGRLIGDTQGRISFRSKWLDICTRDPSKSWISDFFYVKHDWNLLEKWGKMRELPIPLHLGAEELLKILKFSDIDTLHYEVRYLSRYIDEEYLFKKSAAFKIIVEDHIQEARNHIYDVEVKALEADCMEEGFIRGFMKGVRVVQRKTGAEIDGLTPSQASGDPSSDSSGEEIESELQKAFSLEEDEDDIDIL</sequence>
<feature type="compositionally biased region" description="Acidic residues" evidence="1">
    <location>
        <begin position="476"/>
        <end position="486"/>
    </location>
</feature>
<name>A0AAV7H9C5_DENCH</name>
<accession>A0AAV7H9C5</accession>
<gene>
    <name evidence="2" type="ORF">IEQ34_006859</name>
</gene>